<dbReference type="InterPro" id="IPR037214">
    <property type="entry name" value="TROVE_dom_sf"/>
</dbReference>
<protein>
    <recommendedName>
        <fullName evidence="9">TROVE domain-containing protein</fullName>
    </recommendedName>
</protein>
<dbReference type="Proteomes" id="UP000075903">
    <property type="component" value="Unassembled WGS sequence"/>
</dbReference>
<feature type="compositionally biased region" description="Polar residues" evidence="8">
    <location>
        <begin position="664"/>
        <end position="676"/>
    </location>
</feature>
<dbReference type="GO" id="GO:0005737">
    <property type="term" value="C:cytoplasm"/>
    <property type="evidence" value="ECO:0007669"/>
    <property type="project" value="UniProtKB-SubCell"/>
</dbReference>
<dbReference type="InterPro" id="IPR036465">
    <property type="entry name" value="vWFA_dom_sf"/>
</dbReference>
<dbReference type="GO" id="GO:0003723">
    <property type="term" value="F:RNA binding"/>
    <property type="evidence" value="ECO:0007669"/>
    <property type="project" value="UniProtKB-KW"/>
</dbReference>
<reference evidence="10" key="1">
    <citation type="submission" date="2020-05" db="UniProtKB">
        <authorList>
            <consortium name="EnsemblMetazoa"/>
        </authorList>
    </citation>
    <scope>IDENTIFICATION</scope>
    <source>
        <strain evidence="10">MAF</strain>
    </source>
</reference>
<evidence type="ECO:0000256" key="7">
    <source>
        <dbReference type="ARBA" id="ARBA00023274"/>
    </source>
</evidence>
<feature type="domain" description="TROVE" evidence="9">
    <location>
        <begin position="664"/>
        <end position="1057"/>
    </location>
</feature>
<accession>A0A182UTN7</accession>
<keyword evidence="4" id="KW-0963">Cytoplasm</keyword>
<evidence type="ECO:0000256" key="5">
    <source>
        <dbReference type="ARBA" id="ARBA00022723"/>
    </source>
</evidence>
<keyword evidence="7" id="KW-0687">Ribonucleoprotein</keyword>
<evidence type="ECO:0000256" key="2">
    <source>
        <dbReference type="ARBA" id="ARBA00007797"/>
    </source>
</evidence>
<evidence type="ECO:0000256" key="6">
    <source>
        <dbReference type="ARBA" id="ARBA00022884"/>
    </source>
</evidence>
<dbReference type="InterPro" id="IPR008858">
    <property type="entry name" value="TROVE_dom"/>
</dbReference>
<dbReference type="PROSITE" id="PS50988">
    <property type="entry name" value="TROVE"/>
    <property type="match status" value="1"/>
</dbReference>
<comment type="similarity">
    <text evidence="2">Belongs to the CBF/MAK21 family.</text>
</comment>
<feature type="region of interest" description="Disordered" evidence="8">
    <location>
        <begin position="659"/>
        <end position="718"/>
    </location>
</feature>
<feature type="region of interest" description="Disordered" evidence="8">
    <location>
        <begin position="858"/>
        <end position="895"/>
    </location>
</feature>
<dbReference type="Pfam" id="PF25045">
    <property type="entry name" value="vWA_Ro60"/>
    <property type="match status" value="1"/>
</dbReference>
<dbReference type="PANTHER" id="PTHR14202">
    <property type="entry name" value="60 KDA RIBONUCLEOPROTEIN SSA/RO"/>
    <property type="match status" value="1"/>
</dbReference>
<dbReference type="VEuPathDB" id="VectorBase:AMEM21_009568"/>
<evidence type="ECO:0000256" key="1">
    <source>
        <dbReference type="ARBA" id="ARBA00004496"/>
    </source>
</evidence>
<feature type="region of interest" description="Disordered" evidence="8">
    <location>
        <begin position="44"/>
        <end position="85"/>
    </location>
</feature>
<dbReference type="InterPro" id="IPR056800">
    <property type="entry name" value="vWA_Ro60"/>
</dbReference>
<dbReference type="GO" id="GO:0005634">
    <property type="term" value="C:nucleus"/>
    <property type="evidence" value="ECO:0007669"/>
    <property type="project" value="UniProtKB-ARBA"/>
</dbReference>
<dbReference type="PANTHER" id="PTHR14202:SF0">
    <property type="entry name" value="RNA-BINDING PROTEIN RO60"/>
    <property type="match status" value="1"/>
</dbReference>
<feature type="compositionally biased region" description="Low complexity" evidence="8">
    <location>
        <begin position="881"/>
        <end position="894"/>
    </location>
</feature>
<dbReference type="InterPro" id="IPR005612">
    <property type="entry name" value="CCAAT-binding_factor"/>
</dbReference>
<dbReference type="Pfam" id="PF15375">
    <property type="entry name" value="FSAF1"/>
    <property type="match status" value="1"/>
</dbReference>
<comment type="subcellular location">
    <subcellularLocation>
        <location evidence="1">Cytoplasm</location>
    </subcellularLocation>
</comment>
<evidence type="ECO:0000256" key="3">
    <source>
        <dbReference type="ARBA" id="ARBA00007814"/>
    </source>
</evidence>
<evidence type="ECO:0000256" key="8">
    <source>
        <dbReference type="SAM" id="MobiDB-lite"/>
    </source>
</evidence>
<evidence type="ECO:0000259" key="9">
    <source>
        <dbReference type="PROSITE" id="PS50988"/>
    </source>
</evidence>
<sequence length="1240" mass="139748">MNLGFSGFDKESKHQANVRLAIKLGAKPPKNQYRNYREILEEKKAAKEQEEDTASKRRQGQLAYGAIQSYNKNQQRKREKQRNPNAIMKHYGIAKPRKRKMSLPFAPSSAQIPSGKAVSKQLKKKAAEFLACTRATSTLVEIIEYFKECLARKAPITPCLLTLEYLFTELIRRGDIRPADTGAQNNVPLAKDPQANHKQWLQAHYGEAFDMIIDGMHHEKEGEASQALAAAMKLLAVESHHRPEADQFPMARLKQILTAMLSTECLNKHLFNRFLEYASYLDVIFYCWKTVPSLVPRSGAPPSDAFKHNFLLLLDAILFGKEKMKEADNVLCVPLGDGFDYTLVRKQINRTWGFVMNWQHSVGVHEQLLILLLEKVFIHLDKPVLLTDFLMDSLDVGGTVSVLALQGVFVLIQQHNLTYPNIYEKLYSMFEPEIFHTKFKARLFYLADIFLSSSHLPEGLVAAFVKRLARLSLIAPPQDIVIILRFIGNLILRHPALKRLIFHPTGGEASSDPYVMEERDPMKSKALESSLWEIAALQNHVLPSVASAARFISNPLPSVEWDLSEVLEISENDIFHKEMMSKTQDFFVNIDRPTAPPPAPTFRKRVPLFHLFRIAMDSVLKPIQRFLYIGSDVPFVLDPPQQLDVEIGKKILGTVVKPAESEAAPSTTGETVQQNSNPKKNNPKTVKQEGEKGVKKEEGNKPNTTKDATAPANAAEPVPAKPLHPVLALIKTTYKSKTLRRTDECLFALAYCARNLPTPEERHTVYDLLVELIRASNDLLAFVAYYIQLATQSGHAGFGHGLRSAITRWYDRFSPTELAEVLVRSTAYAGWTHKDLIAKVHPKLQCADKQTLIDAATKRTSQLQQKKAPEKKGKKKKQKGKAAAPLQQQQPPAANTSKAFKRYQVLLQFKSVMTVGKALELIKLHGGKGRLELLPKHLRRSAKIWEALYANLSYRELLHAVLPLQDFRLLKEGEPNAKAYADSLTKRLDALEGEHIHPIEVQTVAILYAKGRRYATHVKEAFHALHQTEMCPPVKDILLGLNDAFEHSFDHHPKTGVRYYIALDLRCVHDKKQIFRNEAVTCFQASVMLAFCIFKREKAVTVVAFTDEEQTLAPVAFEPTMTWDDALKHCVGLMLPKTKVSLAAPIKHADAQKVKVDMFITITDSLIRVNPTRRPPVAEMAEYRKKTKLPLSRYLAISLSRHLPSLEFSPDSDTGGILEMVGHSAGNAKLIEAFAKNQFF</sequence>
<dbReference type="VEuPathDB" id="VectorBase:AMEM21_006325"/>
<dbReference type="InterPro" id="IPR040322">
    <property type="entry name" value="TROVE2"/>
</dbReference>
<evidence type="ECO:0000313" key="11">
    <source>
        <dbReference type="Proteomes" id="UP000075903"/>
    </source>
</evidence>
<evidence type="ECO:0000313" key="10">
    <source>
        <dbReference type="EnsemblMetazoa" id="AMEM003451-PA"/>
    </source>
</evidence>
<dbReference type="GO" id="GO:0046872">
    <property type="term" value="F:metal ion binding"/>
    <property type="evidence" value="ECO:0007669"/>
    <property type="project" value="UniProtKB-KW"/>
</dbReference>
<dbReference type="Gene3D" id="3.40.50.410">
    <property type="entry name" value="von Willebrand factor, type A domain"/>
    <property type="match status" value="1"/>
</dbReference>
<feature type="compositionally biased region" description="Basic and acidic residues" evidence="8">
    <location>
        <begin position="686"/>
        <end position="700"/>
    </location>
</feature>
<proteinExistence type="inferred from homology"/>
<dbReference type="STRING" id="30066.A0A182UTN7"/>
<name>A0A182UTN7_ANOME</name>
<dbReference type="InterPro" id="IPR027973">
    <property type="entry name" value="FSAF1-like"/>
</dbReference>
<dbReference type="EnsemblMetazoa" id="AMEM003451-RA">
    <property type="protein sequence ID" value="AMEM003451-PA"/>
    <property type="gene ID" value="AMEM003451"/>
</dbReference>
<comment type="similarity">
    <text evidence="3">Belongs to the Ro 60 kDa family.</text>
</comment>
<evidence type="ECO:0000256" key="4">
    <source>
        <dbReference type="ARBA" id="ARBA00022490"/>
    </source>
</evidence>
<dbReference type="SUPFAM" id="SSF53300">
    <property type="entry name" value="vWA-like"/>
    <property type="match status" value="1"/>
</dbReference>
<dbReference type="AlphaFoldDB" id="A0A182UTN7"/>
<keyword evidence="11" id="KW-1185">Reference proteome</keyword>
<dbReference type="GO" id="GO:1990904">
    <property type="term" value="C:ribonucleoprotein complex"/>
    <property type="evidence" value="ECO:0007669"/>
    <property type="project" value="UniProtKB-KW"/>
</dbReference>
<organism evidence="10 11">
    <name type="scientific">Anopheles merus</name>
    <name type="common">Mosquito</name>
    <dbReference type="NCBI Taxonomy" id="30066"/>
    <lineage>
        <taxon>Eukaryota</taxon>
        <taxon>Metazoa</taxon>
        <taxon>Ecdysozoa</taxon>
        <taxon>Arthropoda</taxon>
        <taxon>Hexapoda</taxon>
        <taxon>Insecta</taxon>
        <taxon>Pterygota</taxon>
        <taxon>Neoptera</taxon>
        <taxon>Endopterygota</taxon>
        <taxon>Diptera</taxon>
        <taxon>Nematocera</taxon>
        <taxon>Culicoidea</taxon>
        <taxon>Culicidae</taxon>
        <taxon>Anophelinae</taxon>
        <taxon>Anopheles</taxon>
    </lineage>
</organism>
<dbReference type="Pfam" id="PF03914">
    <property type="entry name" value="CBF"/>
    <property type="match status" value="1"/>
</dbReference>
<dbReference type="VEuPathDB" id="VectorBase:AMEM003451"/>
<keyword evidence="6" id="KW-0694">RNA-binding</keyword>
<keyword evidence="5" id="KW-0479">Metal-binding</keyword>
<dbReference type="VEuPathDB" id="VectorBase:AMEM21_015934"/>
<dbReference type="SUPFAM" id="SSF140864">
    <property type="entry name" value="TROVE domain-like"/>
    <property type="match status" value="1"/>
</dbReference>